<evidence type="ECO:0000256" key="3">
    <source>
        <dbReference type="ARBA" id="ARBA00022857"/>
    </source>
</evidence>
<gene>
    <name evidence="5" type="ORF">SAMN05443663_104331</name>
</gene>
<evidence type="ECO:0000313" key="5">
    <source>
        <dbReference type="EMBL" id="SHG94551.1"/>
    </source>
</evidence>
<accession>A0A1M5NYG3</accession>
<dbReference type="PANTHER" id="PTHR44085">
    <property type="entry name" value="SEPIAPTERIN REDUCTASE"/>
    <property type="match status" value="1"/>
</dbReference>
<dbReference type="OrthoDB" id="9794387at2"/>
<comment type="subcellular location">
    <subcellularLocation>
        <location evidence="1">Cytoplasm</location>
    </subcellularLocation>
</comment>
<sequence length="228" mass="25875">MKKIIIITGTSRGLGKALVDLTLIDEEIKIISLSRSLHDDHKGINSDKLLLIKTDLSEPFSMEVIDTVKKEISQTSIIYFFNNAGVILPINKISNFSVSEIGLSINTNINYPVNLINQLLYNFLDNKIVLVNITSGAGNNSIPYWSLYCSAKAYLKMFFKVLEEENLNNQKLKIFSIDPGVLDTKMQEDIRKNHFPEQKYFNSLKSDNKLMKAEDAANKILTEINFYS</sequence>
<dbReference type="STRING" id="370979.SAMN05443663_104331"/>
<protein>
    <submittedName>
        <fullName evidence="5">Benzil reductase ((S)-benzoin forming)</fullName>
    </submittedName>
</protein>
<dbReference type="InterPro" id="IPR002347">
    <property type="entry name" value="SDR_fam"/>
</dbReference>
<name>A0A1M5NYG3_9FLAO</name>
<dbReference type="InterPro" id="IPR051721">
    <property type="entry name" value="Biopterin_syn/organic_redct"/>
</dbReference>
<dbReference type="Gene3D" id="3.40.50.720">
    <property type="entry name" value="NAD(P)-binding Rossmann-like Domain"/>
    <property type="match status" value="1"/>
</dbReference>
<proteinExistence type="predicted"/>
<dbReference type="RefSeq" id="WP_073416405.1">
    <property type="nucleotide sequence ID" value="NZ_FQWC01000004.1"/>
</dbReference>
<dbReference type="PRINTS" id="PR00081">
    <property type="entry name" value="GDHRDH"/>
</dbReference>
<dbReference type="EMBL" id="FQWC01000004">
    <property type="protein sequence ID" value="SHG94551.1"/>
    <property type="molecule type" value="Genomic_DNA"/>
</dbReference>
<keyword evidence="3" id="KW-0521">NADP</keyword>
<dbReference type="GO" id="GO:0005737">
    <property type="term" value="C:cytoplasm"/>
    <property type="evidence" value="ECO:0007669"/>
    <property type="project" value="UniProtKB-SubCell"/>
</dbReference>
<reference evidence="6" key="1">
    <citation type="submission" date="2016-11" db="EMBL/GenBank/DDBJ databases">
        <authorList>
            <person name="Varghese N."/>
            <person name="Submissions S."/>
        </authorList>
    </citation>
    <scope>NUCLEOTIDE SEQUENCE [LARGE SCALE GENOMIC DNA]</scope>
    <source>
        <strain evidence="6">DSM 17963</strain>
    </source>
</reference>
<dbReference type="Pfam" id="PF00106">
    <property type="entry name" value="adh_short"/>
    <property type="match status" value="1"/>
</dbReference>
<organism evidence="5 6">
    <name type="scientific">Flavobacterium defluvii</name>
    <dbReference type="NCBI Taxonomy" id="370979"/>
    <lineage>
        <taxon>Bacteria</taxon>
        <taxon>Pseudomonadati</taxon>
        <taxon>Bacteroidota</taxon>
        <taxon>Flavobacteriia</taxon>
        <taxon>Flavobacteriales</taxon>
        <taxon>Flavobacteriaceae</taxon>
        <taxon>Flavobacterium</taxon>
    </lineage>
</organism>
<dbReference type="GO" id="GO:0006729">
    <property type="term" value="P:tetrahydrobiopterin biosynthetic process"/>
    <property type="evidence" value="ECO:0007669"/>
    <property type="project" value="TreeGrafter"/>
</dbReference>
<dbReference type="SUPFAM" id="SSF51735">
    <property type="entry name" value="NAD(P)-binding Rossmann-fold domains"/>
    <property type="match status" value="1"/>
</dbReference>
<keyword evidence="4" id="KW-0560">Oxidoreductase</keyword>
<dbReference type="GO" id="GO:0004757">
    <property type="term" value="F:sepiapterin reductase (NADP+) activity"/>
    <property type="evidence" value="ECO:0007669"/>
    <property type="project" value="TreeGrafter"/>
</dbReference>
<evidence type="ECO:0000256" key="1">
    <source>
        <dbReference type="ARBA" id="ARBA00004496"/>
    </source>
</evidence>
<dbReference type="PANTHER" id="PTHR44085:SF2">
    <property type="entry name" value="SEPIAPTERIN REDUCTASE"/>
    <property type="match status" value="1"/>
</dbReference>
<keyword evidence="2" id="KW-0963">Cytoplasm</keyword>
<evidence type="ECO:0000313" key="6">
    <source>
        <dbReference type="Proteomes" id="UP000184071"/>
    </source>
</evidence>
<evidence type="ECO:0000256" key="2">
    <source>
        <dbReference type="ARBA" id="ARBA00022490"/>
    </source>
</evidence>
<evidence type="ECO:0000256" key="4">
    <source>
        <dbReference type="ARBA" id="ARBA00023002"/>
    </source>
</evidence>
<dbReference type="InterPro" id="IPR036291">
    <property type="entry name" value="NAD(P)-bd_dom_sf"/>
</dbReference>
<keyword evidence="6" id="KW-1185">Reference proteome</keyword>
<dbReference type="AlphaFoldDB" id="A0A1M5NYG3"/>
<dbReference type="Proteomes" id="UP000184071">
    <property type="component" value="Unassembled WGS sequence"/>
</dbReference>